<dbReference type="GO" id="GO:0005576">
    <property type="term" value="C:extracellular region"/>
    <property type="evidence" value="ECO:0007669"/>
    <property type="project" value="UniProtKB-SubCell"/>
</dbReference>
<dbReference type="EMBL" id="SDOV01000001">
    <property type="protein sequence ID" value="KAH7645910.1"/>
    <property type="molecule type" value="Genomic_DNA"/>
</dbReference>
<keyword evidence="4" id="KW-1133">Transmembrane helix</keyword>
<protein>
    <submittedName>
        <fullName evidence="6">Bmp-binding endothelial regulator protein-like protein</fullName>
    </submittedName>
</protein>
<keyword evidence="4" id="KW-0812">Transmembrane</keyword>
<feature type="domain" description="VWFD" evidence="5">
    <location>
        <begin position="374"/>
        <end position="573"/>
    </location>
</feature>
<proteinExistence type="predicted"/>
<dbReference type="InterPro" id="IPR052424">
    <property type="entry name" value="Kielin_Chordin-BMP_Reg"/>
</dbReference>
<dbReference type="Pfam" id="PF00094">
    <property type="entry name" value="VWD"/>
    <property type="match status" value="1"/>
</dbReference>
<dbReference type="PANTHER" id="PTHR46698:SF3">
    <property type="entry name" value="TENECTIN ISOFORM 1-RELATED"/>
    <property type="match status" value="1"/>
</dbReference>
<dbReference type="AlphaFoldDB" id="A0A9D4SLU9"/>
<name>A0A9D4SLU9_DERFA</name>
<keyword evidence="2" id="KW-0964">Secreted</keyword>
<evidence type="ECO:0000256" key="4">
    <source>
        <dbReference type="SAM" id="Phobius"/>
    </source>
</evidence>
<dbReference type="OrthoDB" id="6019304at2759"/>
<evidence type="ECO:0000256" key="3">
    <source>
        <dbReference type="ARBA" id="ARBA00022729"/>
    </source>
</evidence>
<gene>
    <name evidence="6" type="ORF">HUG17_1448</name>
</gene>
<evidence type="ECO:0000256" key="1">
    <source>
        <dbReference type="ARBA" id="ARBA00004613"/>
    </source>
</evidence>
<dbReference type="SUPFAM" id="SSF57603">
    <property type="entry name" value="FnI-like domain"/>
    <property type="match status" value="3"/>
</dbReference>
<dbReference type="InterPro" id="IPR001846">
    <property type="entry name" value="VWF_type-D"/>
</dbReference>
<organism evidence="6">
    <name type="scientific">Dermatophagoides farinae</name>
    <name type="common">American house dust mite</name>
    <dbReference type="NCBI Taxonomy" id="6954"/>
    <lineage>
        <taxon>Eukaryota</taxon>
        <taxon>Metazoa</taxon>
        <taxon>Ecdysozoa</taxon>
        <taxon>Arthropoda</taxon>
        <taxon>Chelicerata</taxon>
        <taxon>Arachnida</taxon>
        <taxon>Acari</taxon>
        <taxon>Acariformes</taxon>
        <taxon>Sarcoptiformes</taxon>
        <taxon>Astigmata</taxon>
        <taxon>Psoroptidia</taxon>
        <taxon>Analgoidea</taxon>
        <taxon>Pyroglyphidae</taxon>
        <taxon>Dermatophagoidinae</taxon>
        <taxon>Dermatophagoides</taxon>
    </lineage>
</organism>
<reference evidence="6" key="1">
    <citation type="submission" date="2020-06" db="EMBL/GenBank/DDBJ databases">
        <authorList>
            <person name="Ji K."/>
            <person name="Li J."/>
        </authorList>
    </citation>
    <scope>NUCLEOTIDE SEQUENCE</scope>
    <source>
        <strain evidence="6">JKM2019</strain>
        <tissue evidence="6">Whole body</tissue>
    </source>
</reference>
<evidence type="ECO:0000259" key="5">
    <source>
        <dbReference type="PROSITE" id="PS51233"/>
    </source>
</evidence>
<dbReference type="SMART" id="SM00216">
    <property type="entry name" value="VWD"/>
    <property type="match status" value="1"/>
</dbReference>
<reference evidence="6" key="2">
    <citation type="journal article" date="2021" name="World Allergy Organ. J.">
        <title>Chromosome-level assembly of Dermatophagoides farinae genome and transcriptome reveals two novel allergens Der f 37 and Der f 39.</title>
        <authorList>
            <person name="Chen J."/>
            <person name="Cai Z."/>
            <person name="Fan D."/>
            <person name="Hu J."/>
            <person name="Hou Y."/>
            <person name="He Y."/>
            <person name="Zhang Z."/>
            <person name="Zhao Z."/>
            <person name="Gao P."/>
            <person name="Hu W."/>
            <person name="Sun J."/>
            <person name="Li J."/>
            <person name="Ji K."/>
        </authorList>
    </citation>
    <scope>NUCLEOTIDE SEQUENCE</scope>
    <source>
        <strain evidence="6">JKM2019</strain>
    </source>
</reference>
<dbReference type="Proteomes" id="UP000828236">
    <property type="component" value="Unassembled WGS sequence"/>
</dbReference>
<comment type="subcellular location">
    <subcellularLocation>
        <location evidence="1">Secreted</location>
    </subcellularLocation>
</comment>
<sequence length="728" mass="83685">MTTMVVEKTSFSFSLTLIIIAYLLCNTAFISNNESNSQTLLIGNRIGCNQEGQIVEIPFIRMTDPCIVCMCRNSVIECYRYDRNSTACTTSLLPLADNDNECYHYGHHPMQLNQPSNWTESVCCTRKVCLTCRIGDRTIANGQIFQDHHICQSYQCHNGTIISSRIKCHVPCDRPIRFLGQCCPSCNVCPRNIPDGHEVDPLPSSVQGNQKESCIRCYCFKGQMICHHHVCPVLHCPRSEWIRKSKPDSCCPICRPPKIAQVIRSVNSSCVMGERRFEHLQAFTYDSCTDCVCKNGTNICHQRSCLTGNDTTTTMMEEKIIKDNANKSIQCTDTMNKKVPCTTRSVVNLVCPHGHHQVKQNGEQTCVPNDDDDGHCIINDSWNNVTTFDGYNYRFNNHDDDIKIGNGRLCNRVLAKDCHENRRFSLHLMHRYSERRNESVKYRGASLLLRVGETRILLSHHETVCRIRVNHKPAQLPYIHMGQFSIVKNKEKNHILLHALIGINIYWQPNRSVEIHLKSRFRGHICGLCGDFNGDPSNDEHQPKDITKGCQKKWAKSLKNHQQGESFLKQSCQPQLRDSVRRFCDRIMRRNKQQLQCRPKELRKAYEQCLRQVCHCYGDHGDDRQCLCYAMQHFLDYCHMTSIGIDRISESSELRIPMCKSLKCPTGSEFNFCGNECGRKTCPHQFKQNEMSSLKCNKCIPRCECIGNRRWHNGLCIPEVMCPIYTYL</sequence>
<dbReference type="PROSITE" id="PS51233">
    <property type="entry name" value="VWFD"/>
    <property type="match status" value="1"/>
</dbReference>
<dbReference type="Gene3D" id="6.20.200.20">
    <property type="match status" value="2"/>
</dbReference>
<evidence type="ECO:0000313" key="6">
    <source>
        <dbReference type="EMBL" id="KAH7645910.1"/>
    </source>
</evidence>
<feature type="transmembrane region" description="Helical" evidence="4">
    <location>
        <begin position="12"/>
        <end position="30"/>
    </location>
</feature>
<dbReference type="PANTHER" id="PTHR46698">
    <property type="entry name" value="CROSSVEINLESS 2"/>
    <property type="match status" value="1"/>
</dbReference>
<keyword evidence="4" id="KW-0472">Membrane</keyword>
<accession>A0A9D4SLU9</accession>
<comment type="caution">
    <text evidence="6">The sequence shown here is derived from an EMBL/GenBank/DDBJ whole genome shotgun (WGS) entry which is preliminary data.</text>
</comment>
<evidence type="ECO:0000256" key="2">
    <source>
        <dbReference type="ARBA" id="ARBA00022525"/>
    </source>
</evidence>
<keyword evidence="3" id="KW-0732">Signal</keyword>